<dbReference type="PRINTS" id="PR01179">
    <property type="entry name" value="ODADCRBXLASE"/>
</dbReference>
<gene>
    <name evidence="5 10" type="primary">lysA</name>
    <name evidence="10" type="ORF">ACERK3_00390</name>
</gene>
<feature type="binding site" evidence="5">
    <location>
        <position position="317"/>
    </location>
    <ligand>
        <name>substrate</name>
    </ligand>
</feature>
<evidence type="ECO:0000256" key="2">
    <source>
        <dbReference type="ARBA" id="ARBA00022793"/>
    </source>
</evidence>
<evidence type="ECO:0000256" key="1">
    <source>
        <dbReference type="ARBA" id="ARBA00001933"/>
    </source>
</evidence>
<accession>A0ABV4U357</accession>
<keyword evidence="2 5" id="KW-0210">Decarboxylase</keyword>
<comment type="similarity">
    <text evidence="5">Belongs to the Orn/Lys/Arg decarboxylase class-II family. LysA subfamily.</text>
</comment>
<evidence type="ECO:0000256" key="4">
    <source>
        <dbReference type="ARBA" id="ARBA00023239"/>
    </source>
</evidence>
<evidence type="ECO:0000313" key="11">
    <source>
        <dbReference type="Proteomes" id="UP001575105"/>
    </source>
</evidence>
<comment type="subunit">
    <text evidence="5">Homodimer.</text>
</comment>
<dbReference type="EMBL" id="JBGUBD010000001">
    <property type="protein sequence ID" value="MFA9476738.1"/>
    <property type="molecule type" value="Genomic_DNA"/>
</dbReference>
<evidence type="ECO:0000313" key="10">
    <source>
        <dbReference type="EMBL" id="MFA9476738.1"/>
    </source>
</evidence>
<dbReference type="SUPFAM" id="SSF51419">
    <property type="entry name" value="PLP-binding barrel"/>
    <property type="match status" value="1"/>
</dbReference>
<reference evidence="10 11" key="1">
    <citation type="submission" date="2024-08" db="EMBL/GenBank/DDBJ databases">
        <title>Whole-genome sequencing of halo(alkali)philic microorganisms from hypersaline lakes.</title>
        <authorList>
            <person name="Sorokin D.Y."/>
            <person name="Merkel A.Y."/>
            <person name="Messina E."/>
            <person name="Yakimov M."/>
        </authorList>
    </citation>
    <scope>NUCLEOTIDE SEQUENCE [LARGE SCALE GENOMIC DNA]</scope>
    <source>
        <strain evidence="10 11">AB-hyl4</strain>
    </source>
</reference>
<dbReference type="Pfam" id="PF02784">
    <property type="entry name" value="Orn_Arg_deC_N"/>
    <property type="match status" value="1"/>
</dbReference>
<keyword evidence="4 5" id="KW-0456">Lyase</keyword>
<feature type="binding site" evidence="5">
    <location>
        <position position="385"/>
    </location>
    <ligand>
        <name>substrate</name>
    </ligand>
</feature>
<feature type="domain" description="Orn/DAP/Arg decarboxylase 2 C-terminal" evidence="8">
    <location>
        <begin position="30"/>
        <end position="383"/>
    </location>
</feature>
<dbReference type="Gene3D" id="3.20.20.10">
    <property type="entry name" value="Alanine racemase"/>
    <property type="match status" value="1"/>
</dbReference>
<dbReference type="PRINTS" id="PR01181">
    <property type="entry name" value="DAPDCRBXLASE"/>
</dbReference>
<evidence type="ECO:0000259" key="8">
    <source>
        <dbReference type="Pfam" id="PF00278"/>
    </source>
</evidence>
<dbReference type="PANTHER" id="PTHR43727:SF2">
    <property type="entry name" value="GROUP IV DECARBOXYLASE"/>
    <property type="match status" value="1"/>
</dbReference>
<comment type="catalytic activity">
    <reaction evidence="5 7">
        <text>meso-2,6-diaminopimelate + H(+) = L-lysine + CO2</text>
        <dbReference type="Rhea" id="RHEA:15101"/>
        <dbReference type="ChEBI" id="CHEBI:15378"/>
        <dbReference type="ChEBI" id="CHEBI:16526"/>
        <dbReference type="ChEBI" id="CHEBI:32551"/>
        <dbReference type="ChEBI" id="CHEBI:57791"/>
        <dbReference type="EC" id="4.1.1.20"/>
    </reaction>
</comment>
<comment type="pathway">
    <text evidence="5 7">Amino-acid biosynthesis; L-lysine biosynthesis via DAP pathway; L-lysine from DL-2,6-diaminopimelate: step 1/1.</text>
</comment>
<feature type="binding site" evidence="5">
    <location>
        <position position="240"/>
    </location>
    <ligand>
        <name>pyridoxal 5'-phosphate</name>
        <dbReference type="ChEBI" id="CHEBI:597326"/>
    </ligand>
</feature>
<dbReference type="HAMAP" id="MF_02120">
    <property type="entry name" value="LysA"/>
    <property type="match status" value="1"/>
</dbReference>
<feature type="binding site" evidence="5">
    <location>
        <position position="313"/>
    </location>
    <ligand>
        <name>substrate</name>
    </ligand>
</feature>
<dbReference type="InterPro" id="IPR022644">
    <property type="entry name" value="De-COase2_N"/>
</dbReference>
<feature type="binding site" evidence="5">
    <location>
        <position position="385"/>
    </location>
    <ligand>
        <name>pyridoxal 5'-phosphate</name>
        <dbReference type="ChEBI" id="CHEBI:597326"/>
    </ligand>
</feature>
<evidence type="ECO:0000256" key="6">
    <source>
        <dbReference type="NCBIfam" id="TIGR01048"/>
    </source>
</evidence>
<dbReference type="InterPro" id="IPR009006">
    <property type="entry name" value="Ala_racemase/Decarboxylase_C"/>
</dbReference>
<dbReference type="GO" id="GO:0008836">
    <property type="term" value="F:diaminopimelate decarboxylase activity"/>
    <property type="evidence" value="ECO:0007669"/>
    <property type="project" value="UniProtKB-EC"/>
</dbReference>
<evidence type="ECO:0000256" key="3">
    <source>
        <dbReference type="ARBA" id="ARBA00022898"/>
    </source>
</evidence>
<dbReference type="InterPro" id="IPR000183">
    <property type="entry name" value="Orn/DAP/Arg_de-COase"/>
</dbReference>
<dbReference type="EC" id="4.1.1.20" evidence="5 6"/>
<dbReference type="Proteomes" id="UP001575105">
    <property type="component" value="Unassembled WGS sequence"/>
</dbReference>
<dbReference type="CDD" id="cd06828">
    <property type="entry name" value="PLPDE_III_DapDC"/>
    <property type="match status" value="1"/>
</dbReference>
<dbReference type="Pfam" id="PF00278">
    <property type="entry name" value="Orn_DAP_Arg_deC"/>
    <property type="match status" value="1"/>
</dbReference>
<feature type="modified residue" description="N6-(pyridoxal phosphate)lysine" evidence="5">
    <location>
        <position position="60"/>
    </location>
</feature>
<comment type="caution">
    <text evidence="10">The sequence shown here is derived from an EMBL/GenBank/DDBJ whole genome shotgun (WGS) entry which is preliminary data.</text>
</comment>
<evidence type="ECO:0000256" key="7">
    <source>
        <dbReference type="RuleBase" id="RU003738"/>
    </source>
</evidence>
<keyword evidence="5 7" id="KW-0457">Lysine biosynthesis</keyword>
<dbReference type="InterPro" id="IPR029066">
    <property type="entry name" value="PLP-binding_barrel"/>
</dbReference>
<feature type="binding site" evidence="5">
    <location>
        <begin position="274"/>
        <end position="277"/>
    </location>
    <ligand>
        <name>pyridoxal 5'-phosphate</name>
        <dbReference type="ChEBI" id="CHEBI:597326"/>
    </ligand>
</feature>
<dbReference type="SUPFAM" id="SSF50621">
    <property type="entry name" value="Alanine racemase C-terminal domain-like"/>
    <property type="match status" value="1"/>
</dbReference>
<dbReference type="InterPro" id="IPR002986">
    <property type="entry name" value="DAP_deCOOHase_LysA"/>
</dbReference>
<keyword evidence="3 5" id="KW-0663">Pyridoxal phosphate</keyword>
<evidence type="ECO:0000259" key="9">
    <source>
        <dbReference type="Pfam" id="PF02784"/>
    </source>
</evidence>
<feature type="binding site" evidence="5">
    <location>
        <position position="277"/>
    </location>
    <ligand>
        <name>substrate</name>
    </ligand>
</feature>
<comment type="function">
    <text evidence="5">Specifically catalyzes the decarboxylation of meso-diaminopimelate (meso-DAP) to L-lysine.</text>
</comment>
<feature type="binding site" evidence="5">
    <location>
        <position position="357"/>
    </location>
    <ligand>
        <name>substrate</name>
    </ligand>
</feature>
<keyword evidence="11" id="KW-1185">Reference proteome</keyword>
<proteinExistence type="inferred from homology"/>
<dbReference type="RefSeq" id="WP_425343666.1">
    <property type="nucleotide sequence ID" value="NZ_JBGUBD010000001.1"/>
</dbReference>
<organism evidence="10 11">
    <name type="scientific">Natronomicrosphaera hydrolytica</name>
    <dbReference type="NCBI Taxonomy" id="3242702"/>
    <lineage>
        <taxon>Bacteria</taxon>
        <taxon>Pseudomonadati</taxon>
        <taxon>Planctomycetota</taxon>
        <taxon>Phycisphaerae</taxon>
        <taxon>Phycisphaerales</taxon>
        <taxon>Phycisphaeraceae</taxon>
        <taxon>Natronomicrosphaera</taxon>
    </lineage>
</organism>
<dbReference type="InterPro" id="IPR022643">
    <property type="entry name" value="De-COase2_C"/>
</dbReference>
<dbReference type="Gene3D" id="2.40.37.10">
    <property type="entry name" value="Lyase, Ornithine Decarboxylase, Chain A, domain 1"/>
    <property type="match status" value="1"/>
</dbReference>
<comment type="cofactor">
    <cofactor evidence="1 5 7">
        <name>pyridoxal 5'-phosphate</name>
        <dbReference type="ChEBI" id="CHEBI:597326"/>
    </cofactor>
</comment>
<dbReference type="NCBIfam" id="TIGR01048">
    <property type="entry name" value="lysA"/>
    <property type="match status" value="1"/>
</dbReference>
<name>A0ABV4U357_9BACT</name>
<sequence length="432" mass="47384">MDDFHYRQGQLYAEDVNLDTLADELGTPLYVYSRHTFEQHYDRIAAAFAELDPIICYSIKSCGNVHICKLLAERGAGMDVVSGGEIHRAQLAGADMSKIVYAGVGKSDDEIRMGIEAGIGWFNIESEAEFENIDAIAKQLGKTTRGALRVNPDVADPRTHAKTTTGKKETKFGVDIERARKFFETYGKNEHCRLNAIHLHIGSPIYSPEPYVMAIRKALALIDELRGQGHEIEAIDIGGGYAADYEAGKSPAYDEYAAAIVPLLKGKGLKVILEPGRTIAGNAGLLLTEVQYRKQGGAKQFVIVDTGMHHLLRPAMYDAFHFIWPTRVSREHAPGPRSESMDLPALETVEIVGPICETGDVLAKARSIPPVKRGDRLAIFTAGAYGMAMASNYNAFPRPAEVLVEGDAYRVIRRRETYDDLVAAEMANVGAN</sequence>
<dbReference type="PANTHER" id="PTHR43727">
    <property type="entry name" value="DIAMINOPIMELATE DECARBOXYLASE"/>
    <property type="match status" value="1"/>
</dbReference>
<protein>
    <recommendedName>
        <fullName evidence="5 6">Diaminopimelate decarboxylase</fullName>
        <shortName evidence="5">DAP decarboxylase</shortName>
        <shortName evidence="5">DAPDC</shortName>
        <ecNumber evidence="5 6">4.1.1.20</ecNumber>
    </recommendedName>
</protein>
<keyword evidence="5" id="KW-0028">Amino-acid biosynthesis</keyword>
<evidence type="ECO:0000256" key="5">
    <source>
        <dbReference type="HAMAP-Rule" id="MF_02120"/>
    </source>
</evidence>
<feature type="domain" description="Orn/DAP/Arg decarboxylase 2 N-terminal" evidence="9">
    <location>
        <begin position="36"/>
        <end position="280"/>
    </location>
</feature>